<dbReference type="KEGG" id="bcom:BAUCODRAFT_548662"/>
<dbReference type="EMBL" id="KB445558">
    <property type="protein sequence ID" value="EMC94454.1"/>
    <property type="molecule type" value="Genomic_DNA"/>
</dbReference>
<sequence>MYAWARQRTVRSGQVPPTHMSSCSTIDCMTRWQDERYFEDVASAHRSHECVRYCNPTARRAGLPGVFETRGSGHAPLDILKLDQNSAMHANLYLHIQGSSHWSAREARKVRNLRRCENGALEARSCRCLVCRSLYIVVR</sequence>
<protein>
    <submittedName>
        <fullName evidence="2">Uncharacterized protein</fullName>
    </submittedName>
</protein>
<evidence type="ECO:0000313" key="3">
    <source>
        <dbReference type="Proteomes" id="UP000011761"/>
    </source>
</evidence>
<feature type="region of interest" description="Disordered" evidence="1">
    <location>
        <begin position="1"/>
        <end position="21"/>
    </location>
</feature>
<proteinExistence type="predicted"/>
<dbReference type="AlphaFoldDB" id="M2N5Z4"/>
<dbReference type="Proteomes" id="UP000011761">
    <property type="component" value="Unassembled WGS sequence"/>
</dbReference>
<organism evidence="2 3">
    <name type="scientific">Baudoinia panamericana (strain UAMH 10762)</name>
    <name type="common">Angels' share fungus</name>
    <name type="synonym">Baudoinia compniacensis (strain UAMH 10762)</name>
    <dbReference type="NCBI Taxonomy" id="717646"/>
    <lineage>
        <taxon>Eukaryota</taxon>
        <taxon>Fungi</taxon>
        <taxon>Dikarya</taxon>
        <taxon>Ascomycota</taxon>
        <taxon>Pezizomycotina</taxon>
        <taxon>Dothideomycetes</taxon>
        <taxon>Dothideomycetidae</taxon>
        <taxon>Mycosphaerellales</taxon>
        <taxon>Teratosphaeriaceae</taxon>
        <taxon>Baudoinia</taxon>
    </lineage>
</organism>
<evidence type="ECO:0000313" key="2">
    <source>
        <dbReference type="EMBL" id="EMC94454.1"/>
    </source>
</evidence>
<accession>M2N5Z4</accession>
<keyword evidence="3" id="KW-1185">Reference proteome</keyword>
<reference evidence="2 3" key="1">
    <citation type="journal article" date="2012" name="PLoS Pathog.">
        <title>Diverse lifestyles and strategies of plant pathogenesis encoded in the genomes of eighteen Dothideomycetes fungi.</title>
        <authorList>
            <person name="Ohm R.A."/>
            <person name="Feau N."/>
            <person name="Henrissat B."/>
            <person name="Schoch C.L."/>
            <person name="Horwitz B.A."/>
            <person name="Barry K.W."/>
            <person name="Condon B.J."/>
            <person name="Copeland A.C."/>
            <person name="Dhillon B."/>
            <person name="Glaser F."/>
            <person name="Hesse C.N."/>
            <person name="Kosti I."/>
            <person name="LaButti K."/>
            <person name="Lindquist E.A."/>
            <person name="Lucas S."/>
            <person name="Salamov A.A."/>
            <person name="Bradshaw R.E."/>
            <person name="Ciuffetti L."/>
            <person name="Hamelin R.C."/>
            <person name="Kema G.H.J."/>
            <person name="Lawrence C."/>
            <person name="Scott J.A."/>
            <person name="Spatafora J.W."/>
            <person name="Turgeon B.G."/>
            <person name="de Wit P.J.G.M."/>
            <person name="Zhong S."/>
            <person name="Goodwin S.B."/>
            <person name="Grigoriev I.V."/>
        </authorList>
    </citation>
    <scope>NUCLEOTIDE SEQUENCE [LARGE SCALE GENOMIC DNA]</scope>
    <source>
        <strain evidence="2 3">UAMH 10762</strain>
    </source>
</reference>
<evidence type="ECO:0000256" key="1">
    <source>
        <dbReference type="SAM" id="MobiDB-lite"/>
    </source>
</evidence>
<dbReference type="HOGENOM" id="CLU_1844726_0_0_1"/>
<dbReference type="GeneID" id="19115391"/>
<dbReference type="RefSeq" id="XP_007678322.1">
    <property type="nucleotide sequence ID" value="XM_007680132.1"/>
</dbReference>
<name>M2N5Z4_BAUPA</name>
<gene>
    <name evidence="2" type="ORF">BAUCODRAFT_548662</name>
</gene>